<dbReference type="InterPro" id="IPR050774">
    <property type="entry name" value="KCMF1/Dystrophin"/>
</dbReference>
<dbReference type="GO" id="GO:0005886">
    <property type="term" value="C:plasma membrane"/>
    <property type="evidence" value="ECO:0007669"/>
    <property type="project" value="TreeGrafter"/>
</dbReference>
<feature type="coiled-coil region" evidence="6">
    <location>
        <begin position="112"/>
        <end position="146"/>
    </location>
</feature>
<dbReference type="Proteomes" id="UP000617340">
    <property type="component" value="Unassembled WGS sequence"/>
</dbReference>
<keyword evidence="6" id="KW-0175">Coiled coil</keyword>
<keyword evidence="5" id="KW-0206">Cytoskeleton</keyword>
<proteinExistence type="predicted"/>
<keyword evidence="9" id="KW-1185">Reference proteome</keyword>
<dbReference type="SUPFAM" id="SSF46966">
    <property type="entry name" value="Spectrin repeat"/>
    <property type="match status" value="1"/>
</dbReference>
<dbReference type="Gene3D" id="1.20.58.60">
    <property type="match status" value="1"/>
</dbReference>
<dbReference type="GO" id="GO:0045202">
    <property type="term" value="C:synapse"/>
    <property type="evidence" value="ECO:0007669"/>
    <property type="project" value="GOC"/>
</dbReference>
<accession>A0A834JNR6</accession>
<evidence type="ECO:0000256" key="2">
    <source>
        <dbReference type="ARBA" id="ARBA00004496"/>
    </source>
</evidence>
<organism evidence="8 9">
    <name type="scientific">Vespula germanica</name>
    <name type="common">German yellow jacket</name>
    <name type="synonym">Paravespula germanica</name>
    <dbReference type="NCBI Taxonomy" id="30212"/>
    <lineage>
        <taxon>Eukaryota</taxon>
        <taxon>Metazoa</taxon>
        <taxon>Ecdysozoa</taxon>
        <taxon>Arthropoda</taxon>
        <taxon>Hexapoda</taxon>
        <taxon>Insecta</taxon>
        <taxon>Pterygota</taxon>
        <taxon>Neoptera</taxon>
        <taxon>Endopterygota</taxon>
        <taxon>Hymenoptera</taxon>
        <taxon>Apocrita</taxon>
        <taxon>Aculeata</taxon>
        <taxon>Vespoidea</taxon>
        <taxon>Vespidae</taxon>
        <taxon>Vespinae</taxon>
        <taxon>Vespula</taxon>
    </lineage>
</organism>
<dbReference type="PANTHER" id="PTHR12268">
    <property type="entry name" value="E3 UBIQUITIN-PROTEIN LIGASE KCMF1"/>
    <property type="match status" value="1"/>
</dbReference>
<protein>
    <submittedName>
        <fullName evidence="8">Uncharacterized protein</fullName>
    </submittedName>
</protein>
<feature type="compositionally biased region" description="Low complexity" evidence="7">
    <location>
        <begin position="29"/>
        <end position="79"/>
    </location>
</feature>
<name>A0A834JNR6_VESGE</name>
<reference evidence="8" key="1">
    <citation type="journal article" date="2020" name="G3 (Bethesda)">
        <title>High-Quality Assemblies for Three Invasive Social Wasps from the &lt;i&gt;Vespula&lt;/i&gt; Genus.</title>
        <authorList>
            <person name="Harrop T.W.R."/>
            <person name="Guhlin J."/>
            <person name="McLaughlin G.M."/>
            <person name="Permina E."/>
            <person name="Stockwell P."/>
            <person name="Gilligan J."/>
            <person name="Le Lec M.F."/>
            <person name="Gruber M.A.M."/>
            <person name="Quinn O."/>
            <person name="Lovegrove M."/>
            <person name="Duncan E.J."/>
            <person name="Remnant E.J."/>
            <person name="Van Eeckhoven J."/>
            <person name="Graham B."/>
            <person name="Knapp R.A."/>
            <person name="Langford K.W."/>
            <person name="Kronenberg Z."/>
            <person name="Press M.O."/>
            <person name="Eacker S.M."/>
            <person name="Wilson-Rankin E.E."/>
            <person name="Purcell J."/>
            <person name="Lester P.J."/>
            <person name="Dearden P.K."/>
        </authorList>
    </citation>
    <scope>NUCLEOTIDE SEQUENCE</scope>
    <source>
        <strain evidence="8">Linc-1</strain>
    </source>
</reference>
<evidence type="ECO:0000256" key="7">
    <source>
        <dbReference type="SAM" id="MobiDB-lite"/>
    </source>
</evidence>
<evidence type="ECO:0000256" key="5">
    <source>
        <dbReference type="ARBA" id="ARBA00023212"/>
    </source>
</evidence>
<gene>
    <name evidence="8" type="ORF">HZH68_011050</name>
</gene>
<sequence>MKLSFLFNELTAPFSVEAERSVGGGAPGSAGAAVGGPQLLAASPAPSTPTTPAATSPSASSPASSVSSSPSPSSSPTSALLAGLDKSVLQIRDWLTVEEEMLRQQAVVVGDVDEIIQLIDKQKNVLRELEQKKPQLDELVHTAENLRADTNRQQLHGKATVFAYRRQSRKFLDDASGISQGSRRYRFAGLNFHAYPYDSKSSRRLPTGGGDVNCFKGPGKFSPSMPGIVRSVLATWGWKAV</sequence>
<evidence type="ECO:0000313" key="8">
    <source>
        <dbReference type="EMBL" id="KAF7391507.1"/>
    </source>
</evidence>
<evidence type="ECO:0000256" key="1">
    <source>
        <dbReference type="ARBA" id="ARBA00004413"/>
    </source>
</evidence>
<comment type="caution">
    <text evidence="8">The sequence shown here is derived from an EMBL/GenBank/DDBJ whole genome shotgun (WGS) entry which is preliminary data.</text>
</comment>
<dbReference type="EMBL" id="JACSDZ010000011">
    <property type="protein sequence ID" value="KAF7391507.1"/>
    <property type="molecule type" value="Genomic_DNA"/>
</dbReference>
<keyword evidence="4" id="KW-0106">Calcium</keyword>
<dbReference type="AlphaFoldDB" id="A0A834JNR6"/>
<evidence type="ECO:0000313" key="9">
    <source>
        <dbReference type="Proteomes" id="UP000617340"/>
    </source>
</evidence>
<evidence type="ECO:0000256" key="4">
    <source>
        <dbReference type="ARBA" id="ARBA00022837"/>
    </source>
</evidence>
<dbReference type="PANTHER" id="PTHR12268:SF14">
    <property type="entry name" value="DYSTROPHIN-1"/>
    <property type="match status" value="1"/>
</dbReference>
<evidence type="ECO:0000256" key="6">
    <source>
        <dbReference type="SAM" id="Coils"/>
    </source>
</evidence>
<feature type="region of interest" description="Disordered" evidence="7">
    <location>
        <begin position="19"/>
        <end position="79"/>
    </location>
</feature>
<keyword evidence="3" id="KW-0963">Cytoplasm</keyword>
<comment type="subcellular location">
    <subcellularLocation>
        <location evidence="1">Cell membrane</location>
        <topology evidence="1">Peripheral membrane protein</topology>
        <orientation evidence="1">Cytoplasmic side</orientation>
    </subcellularLocation>
    <subcellularLocation>
        <location evidence="2">Cytoplasm</location>
    </subcellularLocation>
</comment>
<dbReference type="GO" id="GO:0099536">
    <property type="term" value="P:synaptic signaling"/>
    <property type="evidence" value="ECO:0007669"/>
    <property type="project" value="TreeGrafter"/>
</dbReference>
<evidence type="ECO:0000256" key="3">
    <source>
        <dbReference type="ARBA" id="ARBA00022490"/>
    </source>
</evidence>